<dbReference type="AlphaFoldDB" id="A0A177ZV55"/>
<dbReference type="PATRIC" id="fig|217031.6.peg.2211"/>
<dbReference type="InterPro" id="IPR036237">
    <property type="entry name" value="Xyl_isomerase-like_sf"/>
</dbReference>
<dbReference type="PANTHER" id="PTHR12110:SF41">
    <property type="entry name" value="INOSOSE DEHYDRATASE"/>
    <property type="match status" value="1"/>
</dbReference>
<dbReference type="PANTHER" id="PTHR12110">
    <property type="entry name" value="HYDROXYPYRUVATE ISOMERASE"/>
    <property type="match status" value="1"/>
</dbReference>
<dbReference type="Pfam" id="PF01261">
    <property type="entry name" value="AP_endonuc_2"/>
    <property type="match status" value="1"/>
</dbReference>
<feature type="domain" description="Xylose isomerase-like TIM barrel" evidence="1">
    <location>
        <begin position="24"/>
        <end position="241"/>
    </location>
</feature>
<dbReference type="EMBL" id="LDJR01000045">
    <property type="protein sequence ID" value="OAK71379.1"/>
    <property type="molecule type" value="Genomic_DNA"/>
</dbReference>
<dbReference type="SUPFAM" id="SSF51658">
    <property type="entry name" value="Xylose isomerase-like"/>
    <property type="match status" value="1"/>
</dbReference>
<dbReference type="GO" id="GO:0016853">
    <property type="term" value="F:isomerase activity"/>
    <property type="evidence" value="ECO:0007669"/>
    <property type="project" value="UniProtKB-KW"/>
</dbReference>
<evidence type="ECO:0000313" key="3">
    <source>
        <dbReference type="Proteomes" id="UP000077881"/>
    </source>
</evidence>
<keyword evidence="3" id="KW-1185">Reference proteome</keyword>
<comment type="caution">
    <text evidence="2">The sequence shown here is derived from an EMBL/GenBank/DDBJ whole genome shotgun (WGS) entry which is preliminary data.</text>
</comment>
<gene>
    <name evidence="2" type="ORF">ABB05_10400</name>
</gene>
<proteinExistence type="predicted"/>
<organism evidence="2 3">
    <name type="scientific">Lederbergia galactosidilytica</name>
    <dbReference type="NCBI Taxonomy" id="217031"/>
    <lineage>
        <taxon>Bacteria</taxon>
        <taxon>Bacillati</taxon>
        <taxon>Bacillota</taxon>
        <taxon>Bacilli</taxon>
        <taxon>Bacillales</taxon>
        <taxon>Bacillaceae</taxon>
        <taxon>Lederbergia</taxon>
    </lineage>
</organism>
<evidence type="ECO:0000259" key="1">
    <source>
        <dbReference type="Pfam" id="PF01261"/>
    </source>
</evidence>
<dbReference type="InterPro" id="IPR013022">
    <property type="entry name" value="Xyl_isomerase-like_TIM-brl"/>
</dbReference>
<protein>
    <submittedName>
        <fullName evidence="2">Xylose isomerase</fullName>
    </submittedName>
</protein>
<dbReference type="InterPro" id="IPR050312">
    <property type="entry name" value="IolE/XylAMocC-like"/>
</dbReference>
<dbReference type="OrthoDB" id="9815124at2"/>
<keyword evidence="2" id="KW-0413">Isomerase</keyword>
<dbReference type="RefSeq" id="WP_064468066.1">
    <property type="nucleotide sequence ID" value="NZ_LDJR01000045.1"/>
</dbReference>
<evidence type="ECO:0000313" key="2">
    <source>
        <dbReference type="EMBL" id="OAK71379.1"/>
    </source>
</evidence>
<dbReference type="STRING" id="217031.ABB05_10400"/>
<accession>A0A177ZV55</accession>
<dbReference type="Gene3D" id="3.20.20.150">
    <property type="entry name" value="Divalent-metal-dependent TIM barrel enzymes"/>
    <property type="match status" value="1"/>
</dbReference>
<name>A0A177ZV55_9BACI</name>
<dbReference type="Proteomes" id="UP000077881">
    <property type="component" value="Unassembled WGS sequence"/>
</dbReference>
<sequence>MGEFKLSAFGDEINSDLNTQMDVLDQHGIKYIEMRGVNGKLLVYYSLGEVKEIKKQLDEGGFKISAIGSPLGKIKITDDFEPHLELFKHTLEIAKIMECKYIRMFSFFIPHGEEPLRYRDEVIRRWKSFIKAAEGSGVVLLHENESGIYGDIPERCLDLFQSLNCDYVKGIFDFANFVQCDVKNYPDAFELLQDHIDYIHIKDAVYHDHHVVPAGKGEGNIREILMELKNRGYVGFLSLEPHLWDYSDFSLLEADSPGLDLPEGEAKRFAVAVQALKNILNDIDQIE</sequence>
<reference evidence="2 3" key="1">
    <citation type="submission" date="2015-05" db="EMBL/GenBank/DDBJ databases">
        <title>Comparison of genome.</title>
        <authorList>
            <person name="Zheng Z."/>
            <person name="Sun M."/>
        </authorList>
    </citation>
    <scope>NUCLEOTIDE SEQUENCE [LARGE SCALE GENOMIC DNA]</scope>
    <source>
        <strain evidence="2 3">G25-74</strain>
    </source>
</reference>